<keyword evidence="8" id="KW-1185">Reference proteome</keyword>
<dbReference type="OrthoDB" id="9782855at2"/>
<reference evidence="7 8" key="1">
    <citation type="journal article" date="2018" name="Appl. Microbiol. Biotechnol.">
        <title>Co-cultivation of the strictly anaerobic methanogen Methanosarcina barkeri with aerobic methanotrophs in an oxygen-limited membrane bioreactor.</title>
        <authorList>
            <person name="In 't Zandt M.H."/>
            <person name="van den Bosch T.J.M."/>
            <person name="Rijkers R."/>
            <person name="van Kessel M.A.H.J."/>
            <person name="Jetten M.S.M."/>
            <person name="Welte C.U."/>
        </authorList>
    </citation>
    <scope>NUCLEOTIDE SEQUENCE [LARGE SCALE GENOMIC DNA]</scope>
    <source>
        <strain evidence="7 8">DSM 17706</strain>
    </source>
</reference>
<organism evidence="7 8">
    <name type="scientific">Methylosinus sporium</name>
    <dbReference type="NCBI Taxonomy" id="428"/>
    <lineage>
        <taxon>Bacteria</taxon>
        <taxon>Pseudomonadati</taxon>
        <taxon>Pseudomonadota</taxon>
        <taxon>Alphaproteobacteria</taxon>
        <taxon>Hyphomicrobiales</taxon>
        <taxon>Methylocystaceae</taxon>
        <taxon>Methylosinus</taxon>
    </lineage>
</organism>
<feature type="active site" evidence="6">
    <location>
        <position position="366"/>
    </location>
</feature>
<evidence type="ECO:0000313" key="7">
    <source>
        <dbReference type="EMBL" id="PWB94740.1"/>
    </source>
</evidence>
<evidence type="ECO:0000256" key="5">
    <source>
        <dbReference type="ARBA" id="ARBA00023098"/>
    </source>
</evidence>
<evidence type="ECO:0000256" key="3">
    <source>
        <dbReference type="ARBA" id="ARBA00022679"/>
    </source>
</evidence>
<name>A0A2U1ST03_METSR</name>
<dbReference type="GO" id="GO:0008610">
    <property type="term" value="P:lipid biosynthetic process"/>
    <property type="evidence" value="ECO:0007669"/>
    <property type="project" value="InterPro"/>
</dbReference>
<dbReference type="PANTHER" id="PTHR43667:SF1">
    <property type="entry name" value="CYCLOPROPANE-FATTY-ACYL-PHOSPHOLIPID SYNTHASE"/>
    <property type="match status" value="1"/>
</dbReference>
<sequence>MTALFSLDRLLTRHIAAGSLTLVGPDAGVRRFGRGAPEVTIEIKDRNLAQKLMLAPDIALGEAYMDGSFTVASGDVYDFFDLCFANFGRGYGHWLWRAGAMARRLQKRIGRSNSLSAAPDEIRSHYDLSDELYSLFLDSERQYSCAYYLTQEDTLERAQEQKLAHLAAKLMLRRGQRVLDIGCGWGGLALYLARVADVEVTGLTLSQAQCDHARRRARETGLDNRVRFVLRDYREETACYDRIISVGMFEHVGYGRYCEFFGKLRDLLVDDGVALMDTTGSAAGPGAGSPWIEKYIFPGGHVPALSEIASAIERAGLFATDIEILRLHYAETLRMWRRRFKNNWSRVAEIYDDRFCRMWDFYLASCEAGFRHSGLVDFHIQLAKRIDAAPLTRDYMYRSI</sequence>
<dbReference type="AlphaFoldDB" id="A0A2U1ST03"/>
<dbReference type="InterPro" id="IPR050723">
    <property type="entry name" value="CFA/CMAS"/>
</dbReference>
<dbReference type="EMBL" id="PUIV01000006">
    <property type="protein sequence ID" value="PWB94740.1"/>
    <property type="molecule type" value="Genomic_DNA"/>
</dbReference>
<dbReference type="GO" id="GO:0008168">
    <property type="term" value="F:methyltransferase activity"/>
    <property type="evidence" value="ECO:0007669"/>
    <property type="project" value="UniProtKB-KW"/>
</dbReference>
<dbReference type="GO" id="GO:0032259">
    <property type="term" value="P:methylation"/>
    <property type="evidence" value="ECO:0007669"/>
    <property type="project" value="UniProtKB-KW"/>
</dbReference>
<evidence type="ECO:0000256" key="1">
    <source>
        <dbReference type="ARBA" id="ARBA00010815"/>
    </source>
</evidence>
<keyword evidence="5" id="KW-0443">Lipid metabolism</keyword>
<dbReference type="Proteomes" id="UP000245137">
    <property type="component" value="Unassembled WGS sequence"/>
</dbReference>
<evidence type="ECO:0000256" key="6">
    <source>
        <dbReference type="PIRSR" id="PIRSR003085-1"/>
    </source>
</evidence>
<proteinExistence type="inferred from homology"/>
<gene>
    <name evidence="7" type="ORF">C5689_06700</name>
</gene>
<dbReference type="SUPFAM" id="SSF53335">
    <property type="entry name" value="S-adenosyl-L-methionine-dependent methyltransferases"/>
    <property type="match status" value="1"/>
</dbReference>
<keyword evidence="4" id="KW-0949">S-adenosyl-L-methionine</keyword>
<accession>A0A2U1ST03</accession>
<dbReference type="CDD" id="cd02440">
    <property type="entry name" value="AdoMet_MTases"/>
    <property type="match status" value="1"/>
</dbReference>
<protein>
    <submittedName>
        <fullName evidence="7">SAM-dependent methyltransferase</fullName>
    </submittedName>
</protein>
<keyword evidence="2 7" id="KW-0489">Methyltransferase</keyword>
<dbReference type="InterPro" id="IPR029063">
    <property type="entry name" value="SAM-dependent_MTases_sf"/>
</dbReference>
<evidence type="ECO:0000256" key="2">
    <source>
        <dbReference type="ARBA" id="ARBA00022603"/>
    </source>
</evidence>
<evidence type="ECO:0000313" key="8">
    <source>
        <dbReference type="Proteomes" id="UP000245137"/>
    </source>
</evidence>
<dbReference type="Gene3D" id="3.40.50.150">
    <property type="entry name" value="Vaccinia Virus protein VP39"/>
    <property type="match status" value="1"/>
</dbReference>
<evidence type="ECO:0000256" key="4">
    <source>
        <dbReference type="ARBA" id="ARBA00022691"/>
    </source>
</evidence>
<dbReference type="Pfam" id="PF02353">
    <property type="entry name" value="CMAS"/>
    <property type="match status" value="1"/>
</dbReference>
<dbReference type="InterPro" id="IPR003333">
    <property type="entry name" value="CMAS"/>
</dbReference>
<comment type="caution">
    <text evidence="7">The sequence shown here is derived from an EMBL/GenBank/DDBJ whole genome shotgun (WGS) entry which is preliminary data.</text>
</comment>
<keyword evidence="3 7" id="KW-0808">Transferase</keyword>
<comment type="similarity">
    <text evidence="1">Belongs to the CFA/CMAS family.</text>
</comment>
<dbReference type="PANTHER" id="PTHR43667">
    <property type="entry name" value="CYCLOPROPANE-FATTY-ACYL-PHOSPHOLIPID SYNTHASE"/>
    <property type="match status" value="1"/>
</dbReference>
<dbReference type="PIRSF" id="PIRSF003085">
    <property type="entry name" value="CMAS"/>
    <property type="match status" value="1"/>
</dbReference>